<sequence>MVKTEGLSTLTAYAVKTEVKMTDRPVNGDHPDYNPSPDNPDKDGKKPKDDPGSAPESGDKDPE</sequence>
<name>A0A6L3XYV4_9ENTR</name>
<evidence type="ECO:0000256" key="1">
    <source>
        <dbReference type="SAM" id="MobiDB-lite"/>
    </source>
</evidence>
<evidence type="ECO:0000313" key="2">
    <source>
        <dbReference type="EMBL" id="KAB2527425.1"/>
    </source>
</evidence>
<dbReference type="AlphaFoldDB" id="A0A6L3XYV4"/>
<dbReference type="RefSeq" id="WP_128613438.1">
    <property type="nucleotide sequence ID" value="NZ_JAMXMU010000004.1"/>
</dbReference>
<organism evidence="2 3">
    <name type="scientific">Enterobacter hormaechei</name>
    <dbReference type="NCBI Taxonomy" id="158836"/>
    <lineage>
        <taxon>Bacteria</taxon>
        <taxon>Pseudomonadati</taxon>
        <taxon>Pseudomonadota</taxon>
        <taxon>Gammaproteobacteria</taxon>
        <taxon>Enterobacterales</taxon>
        <taxon>Enterobacteriaceae</taxon>
        <taxon>Enterobacter</taxon>
        <taxon>Enterobacter cloacae complex</taxon>
    </lineage>
</organism>
<evidence type="ECO:0000313" key="3">
    <source>
        <dbReference type="Proteomes" id="UP000476281"/>
    </source>
</evidence>
<comment type="caution">
    <text evidence="2">The sequence shown here is derived from an EMBL/GenBank/DDBJ whole genome shotgun (WGS) entry which is preliminary data.</text>
</comment>
<dbReference type="Proteomes" id="UP000476281">
    <property type="component" value="Unassembled WGS sequence"/>
</dbReference>
<reference evidence="2 3" key="1">
    <citation type="submission" date="2019-09" db="EMBL/GenBank/DDBJ databases">
        <title>Reversal of blaTEM antimicrobial resistance by CRISPR-Cas9 in clinical E. coli and other Enterobacteriaceae strains.</title>
        <authorList>
            <person name="Tagliaferri T."/>
            <person name="Guimaraes N."/>
            <person name="Pereira M."/>
            <person name="Felicori L."/>
            <person name="Horz H.-P."/>
            <person name="Santos S."/>
            <person name="Mendes T."/>
        </authorList>
    </citation>
    <scope>NUCLEOTIDE SEQUENCE [LARGE SCALE GENOMIC DNA]</scope>
    <source>
        <strain evidence="2 3">E2_blaTEM_MG</strain>
    </source>
</reference>
<dbReference type="EMBL" id="WBSZ01000158">
    <property type="protein sequence ID" value="KAB2527425.1"/>
    <property type="molecule type" value="Genomic_DNA"/>
</dbReference>
<feature type="compositionally biased region" description="Basic and acidic residues" evidence="1">
    <location>
        <begin position="39"/>
        <end position="63"/>
    </location>
</feature>
<gene>
    <name evidence="2" type="ORF">F9C29_07580</name>
</gene>
<accession>A0A6L3XYV4</accession>
<proteinExistence type="predicted"/>
<feature type="compositionally biased region" description="Basic and acidic residues" evidence="1">
    <location>
        <begin position="18"/>
        <end position="32"/>
    </location>
</feature>
<protein>
    <submittedName>
        <fullName evidence="2">Uncharacterized protein</fullName>
    </submittedName>
</protein>
<feature type="region of interest" description="Disordered" evidence="1">
    <location>
        <begin position="18"/>
        <end position="63"/>
    </location>
</feature>